<dbReference type="Gene3D" id="2.60.20.10">
    <property type="entry name" value="Crystallins"/>
    <property type="match status" value="1"/>
</dbReference>
<name>A0A8G1RP19_9EURO</name>
<accession>A0A8G1RP19</accession>
<dbReference type="EMBL" id="KZ824659">
    <property type="protein sequence ID" value="RAK75340.1"/>
    <property type="molecule type" value="Genomic_DNA"/>
</dbReference>
<sequence>MHLPTTTAIVLSILAHSATSLPCHEQQADQTILEAPIPIPTTTTRVATSEHVFFNTNANSGLYLCENALFRGYCVHYTSPFGQCTTITDQFPPGDRGVSAAGSDRGSWCTLYSESGCHGQELQIHFPGYENLAYLGWNDRAKSFNCAAE</sequence>
<feature type="chain" id="PRO_5034584730" description="Beta/gamma crystallin 'Greek key' domain-containing protein" evidence="1">
    <location>
        <begin position="21"/>
        <end position="149"/>
    </location>
</feature>
<gene>
    <name evidence="2" type="ORF">BO72DRAFT_449933</name>
</gene>
<feature type="signal peptide" evidence="1">
    <location>
        <begin position="1"/>
        <end position="20"/>
    </location>
</feature>
<dbReference type="AlphaFoldDB" id="A0A8G1RP19"/>
<evidence type="ECO:0000256" key="1">
    <source>
        <dbReference type="SAM" id="SignalP"/>
    </source>
</evidence>
<evidence type="ECO:0008006" key="4">
    <source>
        <dbReference type="Google" id="ProtNLM"/>
    </source>
</evidence>
<keyword evidence="1" id="KW-0732">Signal</keyword>
<dbReference type="OrthoDB" id="2910287at2759"/>
<protein>
    <recommendedName>
        <fullName evidence="4">Beta/gamma crystallin 'Greek key' domain-containing protein</fullName>
    </recommendedName>
</protein>
<keyword evidence="3" id="KW-1185">Reference proteome</keyword>
<evidence type="ECO:0000313" key="3">
    <source>
        <dbReference type="Proteomes" id="UP000249789"/>
    </source>
</evidence>
<dbReference type="VEuPathDB" id="FungiDB:BO72DRAFT_449933"/>
<dbReference type="Proteomes" id="UP000249789">
    <property type="component" value="Unassembled WGS sequence"/>
</dbReference>
<proteinExistence type="predicted"/>
<reference evidence="2 3" key="1">
    <citation type="submission" date="2018-02" db="EMBL/GenBank/DDBJ databases">
        <title>The genomes of Aspergillus section Nigri reveals drivers in fungal speciation.</title>
        <authorList>
            <consortium name="DOE Joint Genome Institute"/>
            <person name="Vesth T.C."/>
            <person name="Nybo J."/>
            <person name="Theobald S."/>
            <person name="Brandl J."/>
            <person name="Frisvad J.C."/>
            <person name="Nielsen K.F."/>
            <person name="Lyhne E.K."/>
            <person name="Kogle M.E."/>
            <person name="Kuo A."/>
            <person name="Riley R."/>
            <person name="Clum A."/>
            <person name="Nolan M."/>
            <person name="Lipzen A."/>
            <person name="Salamov A."/>
            <person name="Henrissat B."/>
            <person name="Wiebenga A."/>
            <person name="De vries R.P."/>
            <person name="Grigoriev I.V."/>
            <person name="Mortensen U.H."/>
            <person name="Andersen M.R."/>
            <person name="Baker S.E."/>
        </authorList>
    </citation>
    <scope>NUCLEOTIDE SEQUENCE [LARGE SCALE GENOMIC DNA]</scope>
    <source>
        <strain evidence="2 3">CBS 313.89</strain>
    </source>
</reference>
<evidence type="ECO:0000313" key="2">
    <source>
        <dbReference type="EMBL" id="RAK75340.1"/>
    </source>
</evidence>
<dbReference type="GeneID" id="63862462"/>
<organism evidence="2 3">
    <name type="scientific">Aspergillus fijiensis CBS 313.89</name>
    <dbReference type="NCBI Taxonomy" id="1448319"/>
    <lineage>
        <taxon>Eukaryota</taxon>
        <taxon>Fungi</taxon>
        <taxon>Dikarya</taxon>
        <taxon>Ascomycota</taxon>
        <taxon>Pezizomycotina</taxon>
        <taxon>Eurotiomycetes</taxon>
        <taxon>Eurotiomycetidae</taxon>
        <taxon>Eurotiales</taxon>
        <taxon>Aspergillaceae</taxon>
        <taxon>Aspergillus</taxon>
    </lineage>
</organism>
<dbReference type="RefSeq" id="XP_040799350.1">
    <property type="nucleotide sequence ID" value="XM_040945129.1"/>
</dbReference>